<organism evidence="2 3">
    <name type="scientific">Strongylus vulgaris</name>
    <name type="common">Blood worm</name>
    <dbReference type="NCBI Taxonomy" id="40348"/>
    <lineage>
        <taxon>Eukaryota</taxon>
        <taxon>Metazoa</taxon>
        <taxon>Ecdysozoa</taxon>
        <taxon>Nematoda</taxon>
        <taxon>Chromadorea</taxon>
        <taxon>Rhabditida</taxon>
        <taxon>Rhabditina</taxon>
        <taxon>Rhabditomorpha</taxon>
        <taxon>Strongyloidea</taxon>
        <taxon>Strongylidae</taxon>
        <taxon>Strongylus</taxon>
    </lineage>
</organism>
<keyword evidence="3" id="KW-1185">Reference proteome</keyword>
<accession>A0A3P7JRL3</accession>
<gene>
    <name evidence="2" type="ORF">SVUK_LOCUS16412</name>
</gene>
<feature type="domain" description="FH2" evidence="1">
    <location>
        <begin position="1"/>
        <end position="256"/>
    </location>
</feature>
<feature type="non-terminal residue" evidence="2">
    <location>
        <position position="286"/>
    </location>
</feature>
<proteinExistence type="predicted"/>
<name>A0A3P7JRL3_STRVU</name>
<dbReference type="Gene3D" id="1.20.58.2220">
    <property type="entry name" value="Formin, FH2 domain"/>
    <property type="match status" value="1"/>
</dbReference>
<dbReference type="PANTHER" id="PTHR46345:SF8">
    <property type="entry name" value="FORMIN 3, ISOFORM B"/>
    <property type="match status" value="1"/>
</dbReference>
<dbReference type="PROSITE" id="PS51444">
    <property type="entry name" value="FH2"/>
    <property type="match status" value="1"/>
</dbReference>
<dbReference type="InterPro" id="IPR015425">
    <property type="entry name" value="FH2_Formin"/>
</dbReference>
<evidence type="ECO:0000313" key="2">
    <source>
        <dbReference type="EMBL" id="VDM81414.1"/>
    </source>
</evidence>
<sequence length="286" mass="31958">VHTVWNEYSRPEFGVEERDQFNRHAESTKRIRAACDALRSPILVHLLHKCLQYGNYINQGTAMSKAVGFKFSSLPAILSARGKQKNASNLRLVDLLAQFVEFDTIALEGVISTLQSAKSITLNDIEAALKELNSSVRRLKEQLNGRAVDDASLLEAYQPFLELNGRAIDDASLLEAYQPFLESARARGSGLLADVQGLRDVETSLQAFLCANTMKLEEIINITTDALTMLSTSIKERAVVKLRSSSVSMTIPRQTAGRERYAMHRRSLQPNRLNVETMRQMFLEAA</sequence>
<dbReference type="OrthoDB" id="1668162at2759"/>
<dbReference type="EMBL" id="UYYB01112815">
    <property type="protein sequence ID" value="VDM81414.1"/>
    <property type="molecule type" value="Genomic_DNA"/>
</dbReference>
<dbReference type="SUPFAM" id="SSF101447">
    <property type="entry name" value="Formin homology 2 domain (FH2 domain)"/>
    <property type="match status" value="1"/>
</dbReference>
<dbReference type="Pfam" id="PF02181">
    <property type="entry name" value="FH2"/>
    <property type="match status" value="1"/>
</dbReference>
<dbReference type="Proteomes" id="UP000270094">
    <property type="component" value="Unassembled WGS sequence"/>
</dbReference>
<protein>
    <recommendedName>
        <fullName evidence="1">FH2 domain-containing protein</fullName>
    </recommendedName>
</protein>
<dbReference type="InterPro" id="IPR042201">
    <property type="entry name" value="FH2_Formin_sf"/>
</dbReference>
<dbReference type="PANTHER" id="PTHR46345">
    <property type="entry name" value="INVERTED FORMIN-2"/>
    <property type="match status" value="1"/>
</dbReference>
<evidence type="ECO:0000313" key="3">
    <source>
        <dbReference type="Proteomes" id="UP000270094"/>
    </source>
</evidence>
<evidence type="ECO:0000259" key="1">
    <source>
        <dbReference type="PROSITE" id="PS51444"/>
    </source>
</evidence>
<reference evidence="2 3" key="1">
    <citation type="submission" date="2018-11" db="EMBL/GenBank/DDBJ databases">
        <authorList>
            <consortium name="Pathogen Informatics"/>
        </authorList>
    </citation>
    <scope>NUCLEOTIDE SEQUENCE [LARGE SCALE GENOMIC DNA]</scope>
</reference>
<dbReference type="AlphaFoldDB" id="A0A3P7JRL3"/>
<feature type="non-terminal residue" evidence="2">
    <location>
        <position position="1"/>
    </location>
</feature>